<proteinExistence type="predicted"/>
<dbReference type="Pfam" id="PF13689">
    <property type="entry name" value="DUF4154"/>
    <property type="match status" value="1"/>
</dbReference>
<keyword evidence="3" id="KW-1185">Reference proteome</keyword>
<reference evidence="2 3" key="1">
    <citation type="submission" date="2021-05" db="EMBL/GenBank/DDBJ databases">
        <title>A Polyphasic approach of four new species of the genus Ohtaekwangia: Ohtaekwangia histidinii sp. nov., Ohtaekwangia cretensis sp. nov., Ohtaekwangia indiensis sp. nov., Ohtaekwangia reichenbachii sp. nov. from diverse environment.</title>
        <authorList>
            <person name="Octaviana S."/>
        </authorList>
    </citation>
    <scope>NUCLEOTIDE SEQUENCE [LARGE SCALE GENOMIC DNA]</scope>
    <source>
        <strain evidence="2 3">PWU4</strain>
    </source>
</reference>
<comment type="caution">
    <text evidence="2">The sequence shown here is derived from an EMBL/GenBank/DDBJ whole genome shotgun (WGS) entry which is preliminary data.</text>
</comment>
<evidence type="ECO:0000313" key="3">
    <source>
        <dbReference type="Proteomes" id="UP001319200"/>
    </source>
</evidence>
<sequence length="170" mass="19171">MKRRFIISMILFVRFFSTLAQSEHDQAHALLLLGIAQNTDFPVTSKEYTITILGKSPIYEALVAHSRNMHINGLPVKVVEVHDVHELTPAQIIYVTNEMNVVLASLASKTAQQPLLIVGAHPDHFKMGAEFSIVQLDSNTFRYNINKQALDRRNIRVSRTLINSAHTVIQ</sequence>
<organism evidence="2 3">
    <name type="scientific">Chryseosolibacter histidini</name>
    <dbReference type="NCBI Taxonomy" id="2782349"/>
    <lineage>
        <taxon>Bacteria</taxon>
        <taxon>Pseudomonadati</taxon>
        <taxon>Bacteroidota</taxon>
        <taxon>Cytophagia</taxon>
        <taxon>Cytophagales</taxon>
        <taxon>Chryseotaleaceae</taxon>
        <taxon>Chryseosolibacter</taxon>
    </lineage>
</organism>
<gene>
    <name evidence="2" type="ORF">KK083_16245</name>
</gene>
<protein>
    <submittedName>
        <fullName evidence="2">DUF4154 domain-containing protein</fullName>
    </submittedName>
</protein>
<evidence type="ECO:0000313" key="2">
    <source>
        <dbReference type="EMBL" id="MBT1698442.1"/>
    </source>
</evidence>
<dbReference type="InterPro" id="IPR025293">
    <property type="entry name" value="YfiR/HmsC-like"/>
</dbReference>
<accession>A0AAP2DP63</accession>
<name>A0AAP2DP63_9BACT</name>
<dbReference type="AlphaFoldDB" id="A0AAP2DP63"/>
<keyword evidence="1" id="KW-0732">Signal</keyword>
<dbReference type="Proteomes" id="UP001319200">
    <property type="component" value="Unassembled WGS sequence"/>
</dbReference>
<feature type="chain" id="PRO_5042981839" evidence="1">
    <location>
        <begin position="21"/>
        <end position="170"/>
    </location>
</feature>
<evidence type="ECO:0000256" key="1">
    <source>
        <dbReference type="SAM" id="SignalP"/>
    </source>
</evidence>
<dbReference type="EMBL" id="JAHESF010000015">
    <property type="protein sequence ID" value="MBT1698442.1"/>
    <property type="molecule type" value="Genomic_DNA"/>
</dbReference>
<feature type="signal peptide" evidence="1">
    <location>
        <begin position="1"/>
        <end position="20"/>
    </location>
</feature>
<dbReference type="RefSeq" id="WP_254164605.1">
    <property type="nucleotide sequence ID" value="NZ_JAHESF010000015.1"/>
</dbReference>